<dbReference type="RefSeq" id="WP_305933105.1">
    <property type="nucleotide sequence ID" value="NZ_JAVAIM010000001.1"/>
</dbReference>
<name>A0ABT9HRU0_9SPHN</name>
<sequence>MHRYLFASVAALGLAACGGNTSADADGDGEITGAEVAEMADEMVKPEAGQYRATTELVELEAPGAPPEAVEMMRGMMSRSFEYCLTQEEADRGFEEMARESQDENCSFEKFDVDGGDIDAVMTCSGQGEGTMRMTMQGSGGRTSSEMTMTMEGNIPGQGEGRMVMNTSHERIGDCPAEG</sequence>
<feature type="signal peptide" evidence="1">
    <location>
        <begin position="1"/>
        <end position="25"/>
    </location>
</feature>
<evidence type="ECO:0000256" key="1">
    <source>
        <dbReference type="SAM" id="SignalP"/>
    </source>
</evidence>
<protein>
    <submittedName>
        <fullName evidence="2">DUF3617 domain-containing protein</fullName>
    </submittedName>
</protein>
<dbReference type="Pfam" id="PF12276">
    <property type="entry name" value="DUF3617"/>
    <property type="match status" value="1"/>
</dbReference>
<dbReference type="PROSITE" id="PS00018">
    <property type="entry name" value="EF_HAND_1"/>
    <property type="match status" value="1"/>
</dbReference>
<keyword evidence="3" id="KW-1185">Reference proteome</keyword>
<reference evidence="2 3" key="1">
    <citation type="submission" date="2023-08" db="EMBL/GenBank/DDBJ databases">
        <title>genomic of G39.</title>
        <authorList>
            <person name="Wang Y."/>
        </authorList>
    </citation>
    <scope>NUCLEOTIDE SEQUENCE [LARGE SCALE GENOMIC DNA]</scope>
    <source>
        <strain evidence="2 3">G39</strain>
    </source>
</reference>
<evidence type="ECO:0000313" key="2">
    <source>
        <dbReference type="EMBL" id="MDP4575864.1"/>
    </source>
</evidence>
<accession>A0ABT9HRU0</accession>
<evidence type="ECO:0000313" key="3">
    <source>
        <dbReference type="Proteomes" id="UP001240639"/>
    </source>
</evidence>
<dbReference type="Proteomes" id="UP001240639">
    <property type="component" value="Unassembled WGS sequence"/>
</dbReference>
<dbReference type="InterPro" id="IPR022061">
    <property type="entry name" value="DUF3617"/>
</dbReference>
<comment type="caution">
    <text evidence="2">The sequence shown here is derived from an EMBL/GenBank/DDBJ whole genome shotgun (WGS) entry which is preliminary data.</text>
</comment>
<feature type="chain" id="PRO_5046670118" evidence="1">
    <location>
        <begin position="26"/>
        <end position="179"/>
    </location>
</feature>
<organism evidence="2 3">
    <name type="scientific">Qipengyuania profundimaris</name>
    <dbReference type="NCBI Taxonomy" id="3067652"/>
    <lineage>
        <taxon>Bacteria</taxon>
        <taxon>Pseudomonadati</taxon>
        <taxon>Pseudomonadota</taxon>
        <taxon>Alphaproteobacteria</taxon>
        <taxon>Sphingomonadales</taxon>
        <taxon>Erythrobacteraceae</taxon>
        <taxon>Qipengyuania</taxon>
    </lineage>
</organism>
<dbReference type="InterPro" id="IPR018247">
    <property type="entry name" value="EF_Hand_1_Ca_BS"/>
</dbReference>
<keyword evidence="1" id="KW-0732">Signal</keyword>
<gene>
    <name evidence="2" type="ORF">Q9K02_11995</name>
</gene>
<dbReference type="PROSITE" id="PS51257">
    <property type="entry name" value="PROKAR_LIPOPROTEIN"/>
    <property type="match status" value="1"/>
</dbReference>
<dbReference type="EMBL" id="JAVAIM010000001">
    <property type="protein sequence ID" value="MDP4575864.1"/>
    <property type="molecule type" value="Genomic_DNA"/>
</dbReference>
<proteinExistence type="predicted"/>